<name>K1R2E9_9ZZZZ</name>
<evidence type="ECO:0000256" key="1">
    <source>
        <dbReference type="ARBA" id="ARBA00001947"/>
    </source>
</evidence>
<organism evidence="2">
    <name type="scientific">human gut metagenome</name>
    <dbReference type="NCBI Taxonomy" id="408170"/>
    <lineage>
        <taxon>unclassified sequences</taxon>
        <taxon>metagenomes</taxon>
        <taxon>organismal metagenomes</taxon>
    </lineage>
</organism>
<dbReference type="GO" id="GO:0016812">
    <property type="term" value="F:hydrolase activity, acting on carbon-nitrogen (but not peptide) bonds, in cyclic amides"/>
    <property type="evidence" value="ECO:0007669"/>
    <property type="project" value="InterPro"/>
</dbReference>
<dbReference type="EMBL" id="AJWY01014539">
    <property type="protein sequence ID" value="EKC43467.1"/>
    <property type="molecule type" value="Genomic_DNA"/>
</dbReference>
<dbReference type="SUPFAM" id="SSF51338">
    <property type="entry name" value="Composite domain of metallo-dependent hydrolases"/>
    <property type="match status" value="1"/>
</dbReference>
<dbReference type="InterPro" id="IPR002195">
    <property type="entry name" value="Dihydroorotase_CS"/>
</dbReference>
<comment type="cofactor">
    <cofactor evidence="1">
        <name>Zn(2+)</name>
        <dbReference type="ChEBI" id="CHEBI:29105"/>
    </cofactor>
</comment>
<dbReference type="GO" id="GO:0019213">
    <property type="term" value="F:deacetylase activity"/>
    <property type="evidence" value="ECO:0007669"/>
    <property type="project" value="InterPro"/>
</dbReference>
<dbReference type="InterPro" id="IPR011059">
    <property type="entry name" value="Metal-dep_hydrolase_composite"/>
</dbReference>
<reference evidence="2" key="1">
    <citation type="journal article" date="2013" name="Environ. Microbiol.">
        <title>Microbiota from the distal guts of lean and obese adolescents exhibit partial functional redundancy besides clear differences in community structure.</title>
        <authorList>
            <person name="Ferrer M."/>
            <person name="Ruiz A."/>
            <person name="Lanza F."/>
            <person name="Haange S.B."/>
            <person name="Oberbach A."/>
            <person name="Till H."/>
            <person name="Bargiela R."/>
            <person name="Campoy C."/>
            <person name="Segura M.T."/>
            <person name="Richter M."/>
            <person name="von Bergen M."/>
            <person name="Seifert J."/>
            <person name="Suarez A."/>
        </authorList>
    </citation>
    <scope>NUCLEOTIDE SEQUENCE</scope>
</reference>
<sequence length="68" mass="7091">MGNLLFKNAHVIDPSQKLDTVGDVLVVDGKIADFGKALSCSADNIIDASGLVLAPGLIDLHVHLRDPG</sequence>
<dbReference type="PANTHER" id="PTHR42717">
    <property type="entry name" value="DIHYDROOROTASE-RELATED"/>
    <property type="match status" value="1"/>
</dbReference>
<dbReference type="Gene3D" id="3.20.20.140">
    <property type="entry name" value="Metal-dependent hydrolases"/>
    <property type="match status" value="1"/>
</dbReference>
<evidence type="ECO:0000313" key="2">
    <source>
        <dbReference type="EMBL" id="EKC43467.1"/>
    </source>
</evidence>
<comment type="caution">
    <text evidence="2">The sequence shown here is derived from an EMBL/GenBank/DDBJ whole genome shotgun (WGS) entry which is preliminary data.</text>
</comment>
<proteinExistence type="predicted"/>
<dbReference type="PROSITE" id="PS00482">
    <property type="entry name" value="DIHYDROOROTASE_1"/>
    <property type="match status" value="1"/>
</dbReference>
<dbReference type="PANTHER" id="PTHR42717:SF1">
    <property type="entry name" value="IMIDAZOLONEPROPIONASE AND RELATED AMIDOHYDROLASES"/>
    <property type="match status" value="1"/>
</dbReference>
<feature type="non-terminal residue" evidence="2">
    <location>
        <position position="68"/>
    </location>
</feature>
<gene>
    <name evidence="2" type="ORF">LEA_21130</name>
</gene>
<dbReference type="AlphaFoldDB" id="K1R2E9"/>
<protein>
    <submittedName>
        <fullName evidence="2">Dihydroorotase</fullName>
    </submittedName>
</protein>
<dbReference type="InterPro" id="IPR020043">
    <property type="entry name" value="Deacetylase_Atu3266-like"/>
</dbReference>
<accession>K1R2E9</accession>